<organism evidence="1 2">
    <name type="scientific">Natranaeroarchaeum sulfidigenes</name>
    <dbReference type="NCBI Taxonomy" id="2784880"/>
    <lineage>
        <taxon>Archaea</taxon>
        <taxon>Methanobacteriati</taxon>
        <taxon>Methanobacteriota</taxon>
        <taxon>Stenosarchaea group</taxon>
        <taxon>Halobacteria</taxon>
        <taxon>Halobacteriales</taxon>
        <taxon>Natronoarchaeaceae</taxon>
        <taxon>Natranaeroarchaeum</taxon>
    </lineage>
</organism>
<dbReference type="GeneID" id="70684037"/>
<keyword evidence="2" id="KW-1185">Reference proteome</keyword>
<accession>A0A897MIC5</accession>
<dbReference type="AlphaFoldDB" id="A0A897MIC5"/>
<gene>
    <name evidence="1" type="ORF">AArcS_0653</name>
</gene>
<protein>
    <submittedName>
        <fullName evidence="1">Uncharacterized protein</fullName>
    </submittedName>
</protein>
<reference evidence="1" key="1">
    <citation type="submission" date="2020-11" db="EMBL/GenBank/DDBJ databases">
        <title>Carbohydrate-dependent, anaerobic sulfur respiration: A novel catabolism in halophilic archaea.</title>
        <authorList>
            <person name="Sorokin D.Y."/>
            <person name="Messina E."/>
            <person name="Smedile F."/>
            <person name="La Cono V."/>
            <person name="Hallsworth J.E."/>
            <person name="Yakimov M.M."/>
        </authorList>
    </citation>
    <scope>NUCLEOTIDE SEQUENCE</scope>
    <source>
        <strain evidence="1">AArc-S</strain>
    </source>
</reference>
<name>A0A897MIC5_9EURY</name>
<proteinExistence type="predicted"/>
<dbReference type="Pfam" id="PF24367">
    <property type="entry name" value="DUF7523"/>
    <property type="match status" value="1"/>
</dbReference>
<sequence length="165" mass="17257">MSLAEQTRSAVREQPFLFDALRAGVLNYTAAARFLEIDGDEDAIATALRRFGEELESYDEESVHATVTMQRRVGITEAPNPDALLQLGDVGVEPDGPHTAISASGDVPPGALGCICQRLRAAGIELAAAAGVGGELSLVVDNDDAVDTLRIVEDAVGSLPVQNGD</sequence>
<dbReference type="RefSeq" id="WP_238478987.1">
    <property type="nucleotide sequence ID" value="NZ_CP064786.1"/>
</dbReference>
<dbReference type="EMBL" id="CP064786">
    <property type="protein sequence ID" value="QSG01880.1"/>
    <property type="molecule type" value="Genomic_DNA"/>
</dbReference>
<evidence type="ECO:0000313" key="2">
    <source>
        <dbReference type="Proteomes" id="UP000663586"/>
    </source>
</evidence>
<dbReference type="Proteomes" id="UP000663586">
    <property type="component" value="Chromosome"/>
</dbReference>
<dbReference type="InterPro" id="IPR055945">
    <property type="entry name" value="DUF7523"/>
</dbReference>
<evidence type="ECO:0000313" key="1">
    <source>
        <dbReference type="EMBL" id="QSG01880.1"/>
    </source>
</evidence>
<dbReference type="KEGG" id="hara:AArcS_0653"/>